<proteinExistence type="inferred from homology"/>
<dbReference type="GO" id="GO:0045148">
    <property type="term" value="F:tripeptide aminopeptidase activity"/>
    <property type="evidence" value="ECO:0007669"/>
    <property type="project" value="UniProtKB-EC"/>
</dbReference>
<dbReference type="PANTHER" id="PTHR42994">
    <property type="entry name" value="PEPTIDASE T"/>
    <property type="match status" value="1"/>
</dbReference>
<dbReference type="EMBL" id="CP012502">
    <property type="protein sequence ID" value="AOM82695.1"/>
    <property type="molecule type" value="Genomic_DNA"/>
</dbReference>
<dbReference type="SUPFAM" id="SSF53187">
    <property type="entry name" value="Zn-dependent exopeptidases"/>
    <property type="match status" value="1"/>
</dbReference>
<dbReference type="GO" id="GO:0046872">
    <property type="term" value="F:metal ion binding"/>
    <property type="evidence" value="ECO:0007669"/>
    <property type="project" value="UniProtKB-UniRule"/>
</dbReference>
<dbReference type="RefSeq" id="WP_069364756.1">
    <property type="nucleotide sequence ID" value="NZ_CP012502.1"/>
</dbReference>
<evidence type="ECO:0000259" key="9">
    <source>
        <dbReference type="Pfam" id="PF07687"/>
    </source>
</evidence>
<dbReference type="InterPro" id="IPR010162">
    <property type="entry name" value="PepT-like"/>
</dbReference>
<dbReference type="Proteomes" id="UP000094463">
    <property type="component" value="Chromosome"/>
</dbReference>
<evidence type="ECO:0000256" key="4">
    <source>
        <dbReference type="ARBA" id="ARBA00022801"/>
    </source>
</evidence>
<dbReference type="EC" id="3.4.11.4" evidence="10"/>
<dbReference type="InterPro" id="IPR002933">
    <property type="entry name" value="Peptidase_M20"/>
</dbReference>
<dbReference type="PROSITE" id="PS00759">
    <property type="entry name" value="ARGE_DAPE_CPG2_2"/>
    <property type="match status" value="1"/>
</dbReference>
<evidence type="ECO:0000313" key="10">
    <source>
        <dbReference type="EMBL" id="AOM82695.1"/>
    </source>
</evidence>
<evidence type="ECO:0000256" key="8">
    <source>
        <dbReference type="PIRSR" id="PIRSR001123-2"/>
    </source>
</evidence>
<evidence type="ECO:0000256" key="5">
    <source>
        <dbReference type="ARBA" id="ARBA00022833"/>
    </source>
</evidence>
<comment type="cofactor">
    <cofactor evidence="8">
        <name>a divalent metal cation</name>
        <dbReference type="ChEBI" id="CHEBI:60240"/>
    </cofactor>
    <text evidence="8">Binds 2 divalent metal cations per subunit.</text>
</comment>
<dbReference type="NCBIfam" id="TIGR01883">
    <property type="entry name" value="PepT-like"/>
    <property type="match status" value="1"/>
</dbReference>
<dbReference type="AlphaFoldDB" id="A0A1D7QUN9"/>
<feature type="domain" description="Peptidase M20 dimerisation" evidence="9">
    <location>
        <begin position="180"/>
        <end position="273"/>
    </location>
</feature>
<dbReference type="Gene3D" id="3.40.630.10">
    <property type="entry name" value="Zn peptidases"/>
    <property type="match status" value="1"/>
</dbReference>
<dbReference type="PATRIC" id="fig|632773.3.peg.1407"/>
<evidence type="ECO:0000256" key="7">
    <source>
        <dbReference type="PIRNR" id="PIRNR001123"/>
    </source>
</evidence>
<keyword evidence="3 8" id="KW-0479">Metal-binding</keyword>
<keyword evidence="2" id="KW-0645">Protease</keyword>
<gene>
    <name evidence="10" type="ORF">BBEV_1332</name>
</gene>
<keyword evidence="10" id="KW-0031">Aminopeptidase</keyword>
<dbReference type="GO" id="GO:0006508">
    <property type="term" value="P:proteolysis"/>
    <property type="evidence" value="ECO:0007669"/>
    <property type="project" value="UniProtKB-KW"/>
</dbReference>
<keyword evidence="11" id="KW-1185">Reference proteome</keyword>
<name>A0A1D7QUN9_9BACI</name>
<dbReference type="OrthoDB" id="9776600at2"/>
<dbReference type="InterPro" id="IPR008007">
    <property type="entry name" value="Peptidase_M42"/>
</dbReference>
<protein>
    <submittedName>
        <fullName evidence="10">Peptidase T</fullName>
        <ecNumber evidence="10">3.4.11.4</ecNumber>
    </submittedName>
</protein>
<dbReference type="PANTHER" id="PTHR42994:SF2">
    <property type="entry name" value="PEPTIDASE"/>
    <property type="match status" value="1"/>
</dbReference>
<dbReference type="InterPro" id="IPR001261">
    <property type="entry name" value="ArgE/DapE_CS"/>
</dbReference>
<evidence type="ECO:0000256" key="3">
    <source>
        <dbReference type="ARBA" id="ARBA00022723"/>
    </source>
</evidence>
<organism evidence="10 11">
    <name type="scientific">Salisediminibacterium beveridgei</name>
    <dbReference type="NCBI Taxonomy" id="632773"/>
    <lineage>
        <taxon>Bacteria</taxon>
        <taxon>Bacillati</taxon>
        <taxon>Bacillota</taxon>
        <taxon>Bacilli</taxon>
        <taxon>Bacillales</taxon>
        <taxon>Bacillaceae</taxon>
        <taxon>Salisediminibacterium</taxon>
    </lineage>
</organism>
<evidence type="ECO:0000313" key="11">
    <source>
        <dbReference type="Proteomes" id="UP000094463"/>
    </source>
</evidence>
<keyword evidence="5" id="KW-0862">Zinc</keyword>
<dbReference type="Pfam" id="PF01546">
    <property type="entry name" value="Peptidase_M20"/>
    <property type="match status" value="1"/>
</dbReference>
<reference evidence="10 11" key="1">
    <citation type="submission" date="2015-08" db="EMBL/GenBank/DDBJ databases">
        <title>The complete genome sequence of Bacillus beveridgei MLTeJB.</title>
        <authorList>
            <person name="Hanson T.E."/>
            <person name="Mesa C."/>
            <person name="Basesman S.M."/>
            <person name="Oremland R.S."/>
        </authorList>
    </citation>
    <scope>NUCLEOTIDE SEQUENCE [LARGE SCALE GENOMIC DNA]</scope>
    <source>
        <strain evidence="10 11">MLTeJB</strain>
    </source>
</reference>
<dbReference type="PIRSF" id="PIRSF001123">
    <property type="entry name" value="PepA_GA"/>
    <property type="match status" value="1"/>
</dbReference>
<accession>A0A1D7QUN9</accession>
<dbReference type="InterPro" id="IPR036264">
    <property type="entry name" value="Bact_exopeptidase_dim_dom"/>
</dbReference>
<dbReference type="SUPFAM" id="SSF55031">
    <property type="entry name" value="Bacterial exopeptidase dimerisation domain"/>
    <property type="match status" value="1"/>
</dbReference>
<evidence type="ECO:0000256" key="1">
    <source>
        <dbReference type="ARBA" id="ARBA00001947"/>
    </source>
</evidence>
<dbReference type="KEGG" id="bbev:BBEV_1332"/>
<dbReference type="STRING" id="632773.BBEV_1332"/>
<comment type="similarity">
    <text evidence="7">Belongs to the peptidase M42 family.</text>
</comment>
<dbReference type="GO" id="GO:0008237">
    <property type="term" value="F:metallopeptidase activity"/>
    <property type="evidence" value="ECO:0007669"/>
    <property type="project" value="UniProtKB-KW"/>
</dbReference>
<keyword evidence="6" id="KW-0482">Metalloprotease</keyword>
<dbReference type="InterPro" id="IPR011650">
    <property type="entry name" value="Peptidase_M20_dimer"/>
</dbReference>
<evidence type="ECO:0000256" key="2">
    <source>
        <dbReference type="ARBA" id="ARBA00022670"/>
    </source>
</evidence>
<evidence type="ECO:0000256" key="6">
    <source>
        <dbReference type="ARBA" id="ARBA00023049"/>
    </source>
</evidence>
<feature type="binding site" evidence="8">
    <location>
        <position position="344"/>
    </location>
    <ligand>
        <name>Zn(2+)</name>
        <dbReference type="ChEBI" id="CHEBI:29105"/>
        <label>2</label>
    </ligand>
</feature>
<dbReference type="Pfam" id="PF07687">
    <property type="entry name" value="M20_dimer"/>
    <property type="match status" value="1"/>
</dbReference>
<sequence>MVNNNRLIEEFLELVQIDSETGYERKIADHLTERLTLLGLEVMEDNSMEQTGHTAGNLLAVLKGNPALPVIYFTVHMDTVVPGKGVKPVRENGLIRSDGTTVLGADDKAGLAALLEMILVLKEEKVDHGSIQLVITVGEESGLVGSRSLHRASLIADFGYALDSDGDVGTIITAAPFQAKIHAIMKGKKAHAGVAPEKGVSAITMAGVAIADMKLGRIDEETTANIGWIKGGTQTNIVCDHVEMFMEARSLVKDKLEKQLEDMTRALQQAAENMGGEAVLETQHIYPGFKHDDDDQVITLAKRAAGEIGIVPNTRHSGGGSDANIIAGLGIPTANLGVGYQDIHTTSESISEKQLIHAAELVVEIVKEAVQEGKR</sequence>
<comment type="cofactor">
    <cofactor evidence="1">
        <name>Zn(2+)</name>
        <dbReference type="ChEBI" id="CHEBI:29105"/>
    </cofactor>
</comment>
<dbReference type="Gene3D" id="3.30.70.360">
    <property type="match status" value="1"/>
</dbReference>
<keyword evidence="4 10" id="KW-0378">Hydrolase</keyword>